<dbReference type="SUPFAM" id="SSF48371">
    <property type="entry name" value="ARM repeat"/>
    <property type="match status" value="1"/>
</dbReference>
<name>A0ABQ7VW16_SOLTU</name>
<evidence type="ECO:0000256" key="2">
    <source>
        <dbReference type="SAM" id="MobiDB-lite"/>
    </source>
</evidence>
<evidence type="ECO:0000313" key="5">
    <source>
        <dbReference type="Proteomes" id="UP000826656"/>
    </source>
</evidence>
<organism evidence="4 5">
    <name type="scientific">Solanum tuberosum</name>
    <name type="common">Potato</name>
    <dbReference type="NCBI Taxonomy" id="4113"/>
    <lineage>
        <taxon>Eukaryota</taxon>
        <taxon>Viridiplantae</taxon>
        <taxon>Streptophyta</taxon>
        <taxon>Embryophyta</taxon>
        <taxon>Tracheophyta</taxon>
        <taxon>Spermatophyta</taxon>
        <taxon>Magnoliopsida</taxon>
        <taxon>eudicotyledons</taxon>
        <taxon>Gunneridae</taxon>
        <taxon>Pentapetalae</taxon>
        <taxon>asterids</taxon>
        <taxon>lamiids</taxon>
        <taxon>Solanales</taxon>
        <taxon>Solanaceae</taxon>
        <taxon>Solanoideae</taxon>
        <taxon>Solaneae</taxon>
        <taxon>Solanum</taxon>
    </lineage>
</organism>
<dbReference type="Pfam" id="PF04499">
    <property type="entry name" value="SAPS"/>
    <property type="match status" value="1"/>
</dbReference>
<dbReference type="InterPro" id="IPR016024">
    <property type="entry name" value="ARM-type_fold"/>
</dbReference>
<dbReference type="Gene3D" id="1.25.10.10">
    <property type="entry name" value="Leucine-rich Repeat Variant"/>
    <property type="match status" value="1"/>
</dbReference>
<feature type="domain" description="Reverse transcriptase zinc-binding" evidence="3">
    <location>
        <begin position="93"/>
        <end position="170"/>
    </location>
</feature>
<feature type="compositionally biased region" description="Polar residues" evidence="2">
    <location>
        <begin position="945"/>
        <end position="954"/>
    </location>
</feature>
<feature type="region of interest" description="Disordered" evidence="2">
    <location>
        <begin position="803"/>
        <end position="987"/>
    </location>
</feature>
<dbReference type="Proteomes" id="UP000826656">
    <property type="component" value="Unassembled WGS sequence"/>
</dbReference>
<dbReference type="PANTHER" id="PTHR12634">
    <property type="entry name" value="SIT4 YEAST -ASSOCIATING PROTEIN-RELATED"/>
    <property type="match status" value="1"/>
</dbReference>
<evidence type="ECO:0000256" key="1">
    <source>
        <dbReference type="ARBA" id="ARBA00006180"/>
    </source>
</evidence>
<feature type="compositionally biased region" description="Low complexity" evidence="2">
    <location>
        <begin position="957"/>
        <end position="969"/>
    </location>
</feature>
<gene>
    <name evidence="4" type="ORF">KY290_015940</name>
</gene>
<evidence type="ECO:0000259" key="3">
    <source>
        <dbReference type="Pfam" id="PF13966"/>
    </source>
</evidence>
<reference evidence="4 5" key="1">
    <citation type="journal article" date="2021" name="bioRxiv">
        <title>Chromosome-scale and haplotype-resolved genome assembly of a tetraploid potato cultivar.</title>
        <authorList>
            <person name="Sun H."/>
            <person name="Jiao W.-B."/>
            <person name="Krause K."/>
            <person name="Campoy J.A."/>
            <person name="Goel M."/>
            <person name="Folz-Donahue K."/>
            <person name="Kukat C."/>
            <person name="Huettel B."/>
            <person name="Schneeberger K."/>
        </authorList>
    </citation>
    <scope>NUCLEOTIDE SEQUENCE [LARGE SCALE GENOMIC DNA]</scope>
    <source>
        <strain evidence="4">SolTubOtavaFocal</strain>
        <tissue evidence="4">Leaves</tissue>
    </source>
</reference>
<comment type="caution">
    <text evidence="4">The sequence shown here is derived from an EMBL/GenBank/DDBJ whole genome shotgun (WGS) entry which is preliminary data.</text>
</comment>
<feature type="compositionally biased region" description="Acidic residues" evidence="2">
    <location>
        <begin position="825"/>
        <end position="834"/>
    </location>
</feature>
<keyword evidence="5" id="KW-1185">Reference proteome</keyword>
<feature type="compositionally biased region" description="Polar residues" evidence="2">
    <location>
        <begin position="880"/>
        <end position="893"/>
    </location>
</feature>
<evidence type="ECO:0000313" key="4">
    <source>
        <dbReference type="EMBL" id="KAH0771959.1"/>
    </source>
</evidence>
<accession>A0ABQ7VW16</accession>
<comment type="similarity">
    <text evidence="1">Belongs to the SAPS family.</text>
</comment>
<protein>
    <recommendedName>
        <fullName evidence="3">Reverse transcriptase zinc-binding domain-containing protein</fullName>
    </recommendedName>
</protein>
<dbReference type="EMBL" id="JAIVGD010000011">
    <property type="protein sequence ID" value="KAH0771959.1"/>
    <property type="molecule type" value="Genomic_DNA"/>
</dbReference>
<sequence length="987" mass="109506">MAMVVRVGDTNFVGGGGGGIKDKYGIWEGGGELETSLRLSGVVKFWGNRWCGDDTLKDDFQSLYRMSCQCKATQLISLMHGGGDLRENGMLIVKTFYENLLLREEQVYPCNAIWIQRRQGRCAFHLVSHKRGDLTIKSLKKRKIVCIGWCYMCKEAGEDVDHLLLHCSLTYGGICLGGLALHGDAKNGERIDVQLEEWEEKKKTKGMEYGATCINVETILDKENFALDELLDEDEIIQECKALNGRLINFLRERAQVEQLVRYIVEEAPEDAEKKRTFKFPFIACEIFTCEVDIILKALVENEELMNLLFSFLEPEHAHSTLLAGYFSKVVICLLLRKTSAFMNYVQAHQDIIKKLVDLIGITSIMEVLIRLIGTDENLYSNFSDSMQWLEDTDVLEMIVDKFSSSDCPEVHANAAETLCASTRYAPPGIAAKISSPSFIERLFRHALEDSRPKSVLVNSLSVCISLLDPKRLASGTYYMYGRQSMQCSGASANPETVEGMLGSLGNLLKLLDISSEDNVLPTTYGSLHPPLGKHRLKIIEFVSVLVSVSSEAAEKELIRLGAVKHILELFFEYPYNNFLHHHVETIIISCLESKNIQFVEHLLSDCNLLVKILEAEKNSTLAADPSKPTASVEGRSPPRIGNIGHVTRIANKLVQLGNNNNGIQSRLQENSEWIDWQTNILQKRNAVENVFQWACGRPTSLHDRMRDSDDDDYQDRDYDVAALANNLSQAFRYGIYNNDELDEARGSLEQDDEDVYFDDESAEVVISSLRLGDDQESGSLFTNSNWFAFEDDKEIREQYTALVASPSPDTEETNVIRPSTNDDAAADEDDDLADTASSDRPVPKQSSDHPAPSSLSEDLHHATSNETIKPPEWVEWRESSSTIGTSNQTSDSAGVADVVGPPLPNGDIKKESEAPKDTIQSKEENAHIPPTNGCTSNVEKESEGSSGDTSQPPETGGSQSSSNPSSGSMEKPPAGTVGLSSGETEK</sequence>
<dbReference type="PANTHER" id="PTHR12634:SF37">
    <property type="entry name" value="SIT4 PHOSPHATASE-ASSOCIATED FAMILY PROTEIN"/>
    <property type="match status" value="1"/>
</dbReference>
<dbReference type="InterPro" id="IPR011989">
    <property type="entry name" value="ARM-like"/>
</dbReference>
<feature type="compositionally biased region" description="Basic and acidic residues" evidence="2">
    <location>
        <begin position="908"/>
        <end position="927"/>
    </location>
</feature>
<proteinExistence type="inferred from homology"/>
<dbReference type="InterPro" id="IPR007587">
    <property type="entry name" value="SAPS"/>
</dbReference>
<dbReference type="InterPro" id="IPR026960">
    <property type="entry name" value="RVT-Znf"/>
</dbReference>
<dbReference type="Pfam" id="PF13966">
    <property type="entry name" value="zf-RVT"/>
    <property type="match status" value="1"/>
</dbReference>